<evidence type="ECO:0000313" key="4">
    <source>
        <dbReference type="Proteomes" id="UP000694044"/>
    </source>
</evidence>
<protein>
    <submittedName>
        <fullName evidence="3">Uncharacterized protein</fullName>
    </submittedName>
</protein>
<dbReference type="PROSITE" id="PS50088">
    <property type="entry name" value="ANK_REPEAT"/>
    <property type="match status" value="3"/>
</dbReference>
<gene>
    <name evidence="3" type="ORF">PHYPSEUDO_010668</name>
</gene>
<feature type="repeat" description="ANK" evidence="1">
    <location>
        <begin position="496"/>
        <end position="528"/>
    </location>
</feature>
<feature type="compositionally biased region" description="Basic and acidic residues" evidence="2">
    <location>
        <begin position="190"/>
        <end position="202"/>
    </location>
</feature>
<dbReference type="PANTHER" id="PTHR24198">
    <property type="entry name" value="ANKYRIN REPEAT AND PROTEIN KINASE DOMAIN-CONTAINING PROTEIN"/>
    <property type="match status" value="1"/>
</dbReference>
<dbReference type="PROSITE" id="PS50297">
    <property type="entry name" value="ANK_REP_REGION"/>
    <property type="match status" value="3"/>
</dbReference>
<sequence length="928" mass="102228">MEVSKPTALAACAAKQQRLDGLSIVGKAGSPGKTLAQLKVPSLKSLGDSDGALTAPVKPLKALTQLRPSALMSPVKPTVASNSEQADTSSPRTARARRQSSLKPPARTDSGNQGTGDAVQREPGETMSEAAEGGAASSADTPDEPTQKGSEAASSKPPHDSDGSEDEDFNFDDVEGEEGDSKTTTQPGETEERPPHCETDTRLAEVDVESLYDCPPGVASETSHRRQERKPKMFVPRASDIELFHVVLTEDTQQLAQYLAKTSPKEVLEIVDTTGRTLYHYAALSRDKLVQDLVFLHVNAYRDAQLEMELQTLMRKKAQTWMPGTGNGWVPPRVKELQRETTKQKCADWASICSSVDENGRSLFHYIATTTSSLITLEDDYEFCSVLRTQPSILSAKDRFKKLALHYAVETGNLKQVKWHFHMGVKLSQADVDLLLSFNVSRVLENVILRQLEAIDVQNYHRPASGDTSDDRCDAGVSTFALAKLQRITDDSAGRLHQLPLHRAAMFGNIRAVELLLEQGADPNARDANQWTPLHYCADEASAKHLAIAQLLLEPPHSVDVNAKSLKGRSPLHVAVRSRKRELLQYKADTQPTGALESKDRLSFVTFLHESTKADVDLKDEHGATPLLLACRRGDVGVARFLLRAGCDPTATGDNQWNPLHFAAIRGNPSMVQFLLSWDADSRLWIDAPDIQGRKPKDLSKSDSVRQMLVNLWTECYSGNVDQVRRLLLARSKRDSPPPDQAAAVSVTDKTALAERTPLHLVVLGYMNTLQLSTTCASSRAERIKQEKAAELKRTAPSRFLQTAVLVLQAGANVCAADKWGVTPLMLAASIKDAIFMESLLDRLSGDEDLFAIDADGNSALHYSYAFCQAQISTMLEDQMDDADIENKHGNAPFEMTGYRDKLYPKEYREFLRHQQAMRRRQSDGGSR</sequence>
<dbReference type="Pfam" id="PF12796">
    <property type="entry name" value="Ank_2"/>
    <property type="match status" value="2"/>
</dbReference>
<feature type="repeat" description="ANK" evidence="1">
    <location>
        <begin position="622"/>
        <end position="654"/>
    </location>
</feature>
<feature type="compositionally biased region" description="Acidic residues" evidence="2">
    <location>
        <begin position="163"/>
        <end position="178"/>
    </location>
</feature>
<evidence type="ECO:0000256" key="1">
    <source>
        <dbReference type="PROSITE-ProRule" id="PRU00023"/>
    </source>
</evidence>
<dbReference type="EMBL" id="JAGDFM010000046">
    <property type="protein sequence ID" value="KAG7389333.1"/>
    <property type="molecule type" value="Genomic_DNA"/>
</dbReference>
<keyword evidence="1" id="KW-0040">ANK repeat</keyword>
<comment type="caution">
    <text evidence="3">The sequence shown here is derived from an EMBL/GenBank/DDBJ whole genome shotgun (WGS) entry which is preliminary data.</text>
</comment>
<feature type="region of interest" description="Disordered" evidence="2">
    <location>
        <begin position="213"/>
        <end position="232"/>
    </location>
</feature>
<feature type="compositionally biased region" description="Low complexity" evidence="2">
    <location>
        <begin position="128"/>
        <end position="139"/>
    </location>
</feature>
<keyword evidence="4" id="KW-1185">Reference proteome</keyword>
<name>A0A8T1WB99_9STRA</name>
<organism evidence="3 4">
    <name type="scientific">Phytophthora pseudosyringae</name>
    <dbReference type="NCBI Taxonomy" id="221518"/>
    <lineage>
        <taxon>Eukaryota</taxon>
        <taxon>Sar</taxon>
        <taxon>Stramenopiles</taxon>
        <taxon>Oomycota</taxon>
        <taxon>Peronosporomycetes</taxon>
        <taxon>Peronosporales</taxon>
        <taxon>Peronosporaceae</taxon>
        <taxon>Phytophthora</taxon>
    </lineage>
</organism>
<feature type="repeat" description="ANK" evidence="1">
    <location>
        <begin position="655"/>
        <end position="681"/>
    </location>
</feature>
<dbReference type="Proteomes" id="UP000694044">
    <property type="component" value="Unassembled WGS sequence"/>
</dbReference>
<dbReference type="PANTHER" id="PTHR24198:SF165">
    <property type="entry name" value="ANKYRIN REPEAT-CONTAINING PROTEIN-RELATED"/>
    <property type="match status" value="1"/>
</dbReference>
<evidence type="ECO:0000256" key="2">
    <source>
        <dbReference type="SAM" id="MobiDB-lite"/>
    </source>
</evidence>
<accession>A0A8T1WB99</accession>
<reference evidence="3" key="1">
    <citation type="submission" date="2021-02" db="EMBL/GenBank/DDBJ databases">
        <authorList>
            <person name="Palmer J.M."/>
        </authorList>
    </citation>
    <scope>NUCLEOTIDE SEQUENCE</scope>
    <source>
        <strain evidence="3">SCRP734</strain>
    </source>
</reference>
<dbReference type="AlphaFoldDB" id="A0A8T1WB99"/>
<dbReference type="SMART" id="SM00248">
    <property type="entry name" value="ANK"/>
    <property type="match status" value="8"/>
</dbReference>
<feature type="compositionally biased region" description="Polar residues" evidence="2">
    <location>
        <begin position="79"/>
        <end position="92"/>
    </location>
</feature>
<proteinExistence type="predicted"/>
<dbReference type="OrthoDB" id="539213at2759"/>
<dbReference type="InterPro" id="IPR002110">
    <property type="entry name" value="Ankyrin_rpt"/>
</dbReference>
<feature type="region of interest" description="Disordered" evidence="2">
    <location>
        <begin position="66"/>
        <end position="202"/>
    </location>
</feature>
<evidence type="ECO:0000313" key="3">
    <source>
        <dbReference type="EMBL" id="KAG7389333.1"/>
    </source>
</evidence>